<feature type="region of interest" description="Disordered" evidence="1">
    <location>
        <begin position="269"/>
        <end position="326"/>
    </location>
</feature>
<accession>A0A1Y2EPJ7</accession>
<feature type="compositionally biased region" description="Basic and acidic residues" evidence="1">
    <location>
        <begin position="276"/>
        <end position="315"/>
    </location>
</feature>
<organism evidence="2 3">
    <name type="scientific">Leucosporidium creatinivorum</name>
    <dbReference type="NCBI Taxonomy" id="106004"/>
    <lineage>
        <taxon>Eukaryota</taxon>
        <taxon>Fungi</taxon>
        <taxon>Dikarya</taxon>
        <taxon>Basidiomycota</taxon>
        <taxon>Pucciniomycotina</taxon>
        <taxon>Microbotryomycetes</taxon>
        <taxon>Leucosporidiales</taxon>
        <taxon>Leucosporidium</taxon>
    </lineage>
</organism>
<dbReference type="AlphaFoldDB" id="A0A1Y2EPJ7"/>
<feature type="region of interest" description="Disordered" evidence="1">
    <location>
        <begin position="61"/>
        <end position="101"/>
    </location>
</feature>
<protein>
    <submittedName>
        <fullName evidence="2">Uncharacterized protein</fullName>
    </submittedName>
</protein>
<comment type="caution">
    <text evidence="2">The sequence shown here is derived from an EMBL/GenBank/DDBJ whole genome shotgun (WGS) entry which is preliminary data.</text>
</comment>
<gene>
    <name evidence="2" type="ORF">BCR35DRAFT_354130</name>
</gene>
<reference evidence="2 3" key="1">
    <citation type="submission" date="2016-07" db="EMBL/GenBank/DDBJ databases">
        <title>Pervasive Adenine N6-methylation of Active Genes in Fungi.</title>
        <authorList>
            <consortium name="DOE Joint Genome Institute"/>
            <person name="Mondo S.J."/>
            <person name="Dannebaum R.O."/>
            <person name="Kuo R.C."/>
            <person name="Labutti K."/>
            <person name="Haridas S."/>
            <person name="Kuo A."/>
            <person name="Salamov A."/>
            <person name="Ahrendt S.R."/>
            <person name="Lipzen A."/>
            <person name="Sullivan W."/>
            <person name="Andreopoulos W.B."/>
            <person name="Clum A."/>
            <person name="Lindquist E."/>
            <person name="Daum C."/>
            <person name="Ramamoorthy G.K."/>
            <person name="Gryganskyi A."/>
            <person name="Culley D."/>
            <person name="Magnuson J.K."/>
            <person name="James T.Y."/>
            <person name="O'Malley M.A."/>
            <person name="Stajich J.E."/>
            <person name="Spatafora J.W."/>
            <person name="Visel A."/>
            <person name="Grigoriev I.V."/>
        </authorList>
    </citation>
    <scope>NUCLEOTIDE SEQUENCE [LARGE SCALE GENOMIC DNA]</scope>
    <source>
        <strain evidence="2 3">62-1032</strain>
    </source>
</reference>
<keyword evidence="3" id="KW-1185">Reference proteome</keyword>
<proteinExistence type="predicted"/>
<dbReference type="InParanoid" id="A0A1Y2EPJ7"/>
<feature type="compositionally biased region" description="Pro residues" evidence="1">
    <location>
        <begin position="71"/>
        <end position="89"/>
    </location>
</feature>
<evidence type="ECO:0000313" key="2">
    <source>
        <dbReference type="EMBL" id="ORY73447.1"/>
    </source>
</evidence>
<name>A0A1Y2EPJ7_9BASI</name>
<dbReference type="Proteomes" id="UP000193467">
    <property type="component" value="Unassembled WGS sequence"/>
</dbReference>
<evidence type="ECO:0000313" key="3">
    <source>
        <dbReference type="Proteomes" id="UP000193467"/>
    </source>
</evidence>
<dbReference type="EMBL" id="MCGR01000046">
    <property type="protein sequence ID" value="ORY73447.1"/>
    <property type="molecule type" value="Genomic_DNA"/>
</dbReference>
<feature type="region of interest" description="Disordered" evidence="1">
    <location>
        <begin position="1"/>
        <end position="24"/>
    </location>
</feature>
<evidence type="ECO:0000256" key="1">
    <source>
        <dbReference type="SAM" id="MobiDB-lite"/>
    </source>
</evidence>
<sequence>MATVSSSVAPHWQPRTRRQLDRDLSVCRLSCELTTNGRPPPYAAFLARTLSQSMPIKTSLIEEESKEDEPSSPPTSPRAPRSSAPPPPRPRGRIPRFPSPSLSSIEAPLIYPTPEDYFDTSSTSYTPAMSLEDLLSAPFVLPRAIPDKGIRRTDWETLWIEMSKAWQSKARRGEEEQLEAVKRKLEQANGGWFAKLNCDVYLELANERLTCPSPRPFRLTQSELYSSSNNTSASSSTTRLPWTVRPALTHMLSDPGSIISFNTFFGSSAAPARPDPSSREAKRAAKEQVKVERSRKKEEERVKKEKMKEEEKKVPEGPSEEEERIRRRDWNLARIVVVQWQGAGAY</sequence>